<proteinExistence type="inferred from homology"/>
<dbReference type="InterPro" id="IPR022789">
    <property type="entry name" value="ParD"/>
</dbReference>
<name>A0ABR8GS14_9CYAN</name>
<evidence type="ECO:0000256" key="1">
    <source>
        <dbReference type="ARBA" id="ARBA00008580"/>
    </source>
</evidence>
<dbReference type="Pfam" id="PF03693">
    <property type="entry name" value="ParD_antitoxin"/>
    <property type="match status" value="1"/>
</dbReference>
<dbReference type="SUPFAM" id="SSF47598">
    <property type="entry name" value="Ribbon-helix-helix"/>
    <property type="match status" value="1"/>
</dbReference>
<evidence type="ECO:0000313" key="3">
    <source>
        <dbReference type="EMBL" id="MBD2606257.1"/>
    </source>
</evidence>
<organism evidence="3 4">
    <name type="scientific">Scytonema hofmannii FACHB-248</name>
    <dbReference type="NCBI Taxonomy" id="1842502"/>
    <lineage>
        <taxon>Bacteria</taxon>
        <taxon>Bacillati</taxon>
        <taxon>Cyanobacteriota</taxon>
        <taxon>Cyanophyceae</taxon>
        <taxon>Nostocales</taxon>
        <taxon>Scytonemataceae</taxon>
        <taxon>Scytonema</taxon>
    </lineage>
</organism>
<dbReference type="InterPro" id="IPR010985">
    <property type="entry name" value="Ribbon_hlx_hlx"/>
</dbReference>
<dbReference type="NCBIfam" id="TIGR02606">
    <property type="entry name" value="antidote_CC2985"/>
    <property type="match status" value="1"/>
</dbReference>
<evidence type="ECO:0000313" key="4">
    <source>
        <dbReference type="Proteomes" id="UP000660380"/>
    </source>
</evidence>
<dbReference type="PANTHER" id="PTHR36582">
    <property type="entry name" value="ANTITOXIN PARD"/>
    <property type="match status" value="1"/>
</dbReference>
<keyword evidence="4" id="KW-1185">Reference proteome</keyword>
<accession>A0ABR8GS14</accession>
<protein>
    <submittedName>
        <fullName evidence="3">Type II toxin-antitoxin system ParD family antitoxin</fullName>
    </submittedName>
</protein>
<dbReference type="CDD" id="cd22231">
    <property type="entry name" value="RHH_NikR_HicB-like"/>
    <property type="match status" value="1"/>
</dbReference>
<comment type="similarity">
    <text evidence="1">Belongs to the ParD antitoxin family.</text>
</comment>
<dbReference type="Proteomes" id="UP000660380">
    <property type="component" value="Unassembled WGS sequence"/>
</dbReference>
<comment type="caution">
    <text evidence="3">The sequence shown here is derived from an EMBL/GenBank/DDBJ whole genome shotgun (WGS) entry which is preliminary data.</text>
</comment>
<dbReference type="EMBL" id="JACJTA010000037">
    <property type="protein sequence ID" value="MBD2606257.1"/>
    <property type="molecule type" value="Genomic_DNA"/>
</dbReference>
<reference evidence="3 4" key="1">
    <citation type="journal article" date="2020" name="ISME J.">
        <title>Comparative genomics reveals insights into cyanobacterial evolution and habitat adaptation.</title>
        <authorList>
            <person name="Chen M.Y."/>
            <person name="Teng W.K."/>
            <person name="Zhao L."/>
            <person name="Hu C.X."/>
            <person name="Zhou Y.K."/>
            <person name="Han B.P."/>
            <person name="Song L.R."/>
            <person name="Shu W.S."/>
        </authorList>
    </citation>
    <scope>NUCLEOTIDE SEQUENCE [LARGE SCALE GENOMIC DNA]</scope>
    <source>
        <strain evidence="3 4">FACHB-248</strain>
    </source>
</reference>
<evidence type="ECO:0000256" key="2">
    <source>
        <dbReference type="ARBA" id="ARBA00022649"/>
    </source>
</evidence>
<dbReference type="RefSeq" id="WP_029636616.1">
    <property type="nucleotide sequence ID" value="NZ_JACJTA010000037.1"/>
</dbReference>
<dbReference type="InterPro" id="IPR038296">
    <property type="entry name" value="ParD_sf"/>
</dbReference>
<dbReference type="PANTHER" id="PTHR36582:SF2">
    <property type="entry name" value="ANTITOXIN PARD"/>
    <property type="match status" value="1"/>
</dbReference>
<gene>
    <name evidence="3" type="ORF">H6G81_17400</name>
</gene>
<sequence>MQSAEKLSITLPTEMANFIRQKVDSGLYGSNSEIIREALRALMERERQLEWLDTAIARGVADAEAGLVQDIDEVRTELRDRFAVDSSNSEA</sequence>
<dbReference type="Gene3D" id="6.10.10.120">
    <property type="entry name" value="Antitoxin ParD1-like"/>
    <property type="match status" value="1"/>
</dbReference>
<keyword evidence="2" id="KW-1277">Toxin-antitoxin system</keyword>